<evidence type="ECO:0000256" key="1">
    <source>
        <dbReference type="ARBA" id="ARBA00004239"/>
    </source>
</evidence>
<dbReference type="Gramene" id="A02p03530.2_BraZ1">
    <property type="protein sequence ID" value="A02p03530.2_BraZ1.CDS.1"/>
    <property type="gene ID" value="A02g03530.2_BraZ1"/>
</dbReference>
<reference evidence="7 8" key="1">
    <citation type="submission" date="2018-06" db="EMBL/GenBank/DDBJ databases">
        <title>WGS assembly of Brassica rapa FPsc.</title>
        <authorList>
            <person name="Bowman J."/>
            <person name="Kohchi T."/>
            <person name="Yamato K."/>
            <person name="Jenkins J."/>
            <person name="Shu S."/>
            <person name="Ishizaki K."/>
            <person name="Yamaoka S."/>
            <person name="Nishihama R."/>
            <person name="Nakamura Y."/>
            <person name="Berger F."/>
            <person name="Adam C."/>
            <person name="Aki S."/>
            <person name="Althoff F."/>
            <person name="Araki T."/>
            <person name="Arteaga-Vazquez M."/>
            <person name="Balasubrmanian S."/>
            <person name="Bauer D."/>
            <person name="Boehm C."/>
            <person name="Briginshaw L."/>
            <person name="Caballero-Perez J."/>
            <person name="Catarino B."/>
            <person name="Chen F."/>
            <person name="Chiyoda S."/>
            <person name="Chovatia M."/>
            <person name="Davies K."/>
            <person name="Delmans M."/>
            <person name="Demura T."/>
            <person name="Dierschke T."/>
            <person name="Dolan L."/>
            <person name="Dorantes-Acosta A."/>
            <person name="Eklund D."/>
            <person name="Florent S."/>
            <person name="Flores-Sandoval E."/>
            <person name="Fujiyama A."/>
            <person name="Fukuzawa H."/>
            <person name="Galik B."/>
            <person name="Grimanelli D."/>
            <person name="Grimwood J."/>
            <person name="Grossniklaus U."/>
            <person name="Hamada T."/>
            <person name="Haseloff J."/>
            <person name="Hetherington A."/>
            <person name="Higo A."/>
            <person name="Hirakawa Y."/>
            <person name="Hundley H."/>
            <person name="Ikeda Y."/>
            <person name="Inoue K."/>
            <person name="Inoue S."/>
            <person name="Ishida S."/>
            <person name="Jia Q."/>
            <person name="Kakita M."/>
            <person name="Kanazawa T."/>
            <person name="Kawai Y."/>
            <person name="Kawashima T."/>
            <person name="Kennedy M."/>
            <person name="Kinose K."/>
            <person name="Kinoshita T."/>
            <person name="Kohara Y."/>
            <person name="Koide E."/>
            <person name="Komatsu K."/>
            <person name="Kopischke S."/>
            <person name="Kubo M."/>
            <person name="Kyozuka J."/>
            <person name="Lagercrantz U."/>
            <person name="Lin S."/>
            <person name="Lindquist E."/>
            <person name="Lipzen A."/>
            <person name="Lu C."/>
            <person name="Luna E."/>
            <person name="Martienssen R."/>
            <person name="Minamino N."/>
            <person name="Mizutani M."/>
            <person name="Mizutani M."/>
            <person name="Mochizuki N."/>
            <person name="Monte I."/>
            <person name="Mosher R."/>
            <person name="Nagasaki H."/>
            <person name="Nakagami H."/>
            <person name="Naramoto S."/>
            <person name="Nishitani K."/>
            <person name="Ohtani M."/>
            <person name="Okamoto T."/>
            <person name="Okumura M."/>
            <person name="Phillips J."/>
            <person name="Pollak B."/>
            <person name="Reinders A."/>
            <person name="Roevekamp M."/>
            <person name="Sano R."/>
            <person name="Sawa S."/>
            <person name="Schmid M."/>
            <person name="Shirakawa M."/>
            <person name="Solano R."/>
            <person name="Spunde A."/>
            <person name="Suetsugu N."/>
            <person name="Sugano S."/>
            <person name="Sugiyama A."/>
            <person name="Sun R."/>
            <person name="Suzuki Y."/>
            <person name="Takenaka M."/>
            <person name="Takezawa D."/>
            <person name="Tomogane H."/>
            <person name="Tsuzuki M."/>
            <person name="Ueda T."/>
            <person name="Umeda M."/>
            <person name="Ward J."/>
            <person name="Watanabe Y."/>
            <person name="Yazaki K."/>
            <person name="Yokoyama R."/>
            <person name="Yoshitake Y."/>
            <person name="Yotsui I."/>
            <person name="Zachgo S."/>
            <person name="Schmutz J."/>
        </authorList>
    </citation>
    <scope>NUCLEOTIDE SEQUENCE [LARGE SCALE GENOMIC DNA]</scope>
    <source>
        <strain evidence="8">cv. B-3</strain>
    </source>
</reference>
<protein>
    <submittedName>
        <fullName evidence="6">Uncharacterized protein</fullName>
    </submittedName>
</protein>
<dbReference type="GO" id="GO:0005576">
    <property type="term" value="C:extracellular region"/>
    <property type="evidence" value="ECO:0007669"/>
    <property type="project" value="UniProtKB-SubCell"/>
</dbReference>
<evidence type="ECO:0000313" key="8">
    <source>
        <dbReference type="Proteomes" id="UP000264353"/>
    </source>
</evidence>
<feature type="compositionally biased region" description="Polar residues" evidence="4">
    <location>
        <begin position="79"/>
        <end position="89"/>
    </location>
</feature>
<gene>
    <name evidence="6" type="ORF">BRAPAZ1V2_A02P03530.2</name>
    <name evidence="7" type="ORF">BRARA_B00328</name>
</gene>
<evidence type="ECO:0000256" key="4">
    <source>
        <dbReference type="SAM" id="MobiDB-lite"/>
    </source>
</evidence>
<feature type="chain" id="PRO_5039799407" evidence="5">
    <location>
        <begin position="31"/>
        <end position="89"/>
    </location>
</feature>
<sequence>MFSQNRRTSRINQLMKTILILGLLLIPSSCCNGAGTTNVFSTSSPPKVQDHRSVQYWWFLPHRFPVPGSGPSRRHNDIGLSTTSTRSSP</sequence>
<proteinExistence type="predicted"/>
<evidence type="ECO:0000256" key="3">
    <source>
        <dbReference type="ARBA" id="ARBA00022729"/>
    </source>
</evidence>
<dbReference type="AlphaFoldDB" id="A0A398A5S9"/>
<accession>A0A398A5S9</accession>
<dbReference type="InterPro" id="IPR039639">
    <property type="entry name" value="IDA-like"/>
</dbReference>
<dbReference type="OrthoDB" id="1247803at2759"/>
<organism evidence="7 8">
    <name type="scientific">Brassica campestris</name>
    <name type="common">Field mustard</name>
    <dbReference type="NCBI Taxonomy" id="3711"/>
    <lineage>
        <taxon>Eukaryota</taxon>
        <taxon>Viridiplantae</taxon>
        <taxon>Streptophyta</taxon>
        <taxon>Embryophyta</taxon>
        <taxon>Tracheophyta</taxon>
        <taxon>Spermatophyta</taxon>
        <taxon>Magnoliopsida</taxon>
        <taxon>eudicotyledons</taxon>
        <taxon>Gunneridae</taxon>
        <taxon>Pentapetalae</taxon>
        <taxon>rosids</taxon>
        <taxon>malvids</taxon>
        <taxon>Brassicales</taxon>
        <taxon>Brassicaceae</taxon>
        <taxon>Brassiceae</taxon>
        <taxon>Brassica</taxon>
    </lineage>
</organism>
<keyword evidence="2" id="KW-0964">Secreted</keyword>
<feature type="signal peptide" evidence="5">
    <location>
        <begin position="1"/>
        <end position="30"/>
    </location>
</feature>
<dbReference type="PANTHER" id="PTHR33599">
    <property type="entry name" value="PROTEIN IDA-LIKE 5"/>
    <property type="match status" value="1"/>
</dbReference>
<reference evidence="6 9" key="2">
    <citation type="submission" date="2021-07" db="EMBL/GenBank/DDBJ databases">
        <authorList>
            <consortium name="Genoscope - CEA"/>
            <person name="William W."/>
        </authorList>
    </citation>
    <scope>NUCLEOTIDE SEQUENCE [LARGE SCALE GENOMIC DNA]</scope>
</reference>
<dbReference type="Proteomes" id="UP000694005">
    <property type="component" value="Chromosome A02"/>
</dbReference>
<dbReference type="PANTHER" id="PTHR33599:SF17">
    <property type="entry name" value="PROTEIN IDA-LIKE 3"/>
    <property type="match status" value="1"/>
</dbReference>
<evidence type="ECO:0000256" key="2">
    <source>
        <dbReference type="ARBA" id="ARBA00022525"/>
    </source>
</evidence>
<evidence type="ECO:0000256" key="5">
    <source>
        <dbReference type="SAM" id="SignalP"/>
    </source>
</evidence>
<keyword evidence="3 5" id="KW-0732">Signal</keyword>
<comment type="subcellular location">
    <subcellularLocation>
        <location evidence="1">Secreted</location>
        <location evidence="1">Extracellular space</location>
    </subcellularLocation>
</comment>
<dbReference type="Proteomes" id="UP000264353">
    <property type="component" value="Chromosome A2"/>
</dbReference>
<dbReference type="EMBL" id="LS974618">
    <property type="protein sequence ID" value="CAG7891401.1"/>
    <property type="molecule type" value="Genomic_DNA"/>
</dbReference>
<evidence type="ECO:0000313" key="7">
    <source>
        <dbReference type="EMBL" id="RID73161.1"/>
    </source>
</evidence>
<evidence type="ECO:0000313" key="9">
    <source>
        <dbReference type="Proteomes" id="UP000694005"/>
    </source>
</evidence>
<dbReference type="EMBL" id="CM010629">
    <property type="protein sequence ID" value="RID73161.1"/>
    <property type="molecule type" value="Genomic_DNA"/>
</dbReference>
<name>A0A398A5S9_BRACM</name>
<feature type="region of interest" description="Disordered" evidence="4">
    <location>
        <begin position="66"/>
        <end position="89"/>
    </location>
</feature>
<evidence type="ECO:0000313" key="6">
    <source>
        <dbReference type="EMBL" id="CAG7891401.1"/>
    </source>
</evidence>
<dbReference type="GO" id="GO:0010227">
    <property type="term" value="P:floral organ abscission"/>
    <property type="evidence" value="ECO:0007669"/>
    <property type="project" value="InterPro"/>
</dbReference>